<evidence type="ECO:0000256" key="3">
    <source>
        <dbReference type="SAM" id="SignalP"/>
    </source>
</evidence>
<reference evidence="4 5" key="1">
    <citation type="submission" date="2024-01" db="EMBL/GenBank/DDBJ databases">
        <authorList>
            <person name="Allen C."/>
            <person name="Tagirdzhanova G."/>
        </authorList>
    </citation>
    <scope>NUCLEOTIDE SEQUENCE [LARGE SCALE GENOMIC DNA]</scope>
    <source>
        <strain evidence="4 5">CBS 119000</strain>
    </source>
</reference>
<feature type="transmembrane region" description="Helical" evidence="2">
    <location>
        <begin position="59"/>
        <end position="76"/>
    </location>
</feature>
<keyword evidence="5" id="KW-1185">Reference proteome</keyword>
<organism evidence="4 5">
    <name type="scientific">Sporothrix epigloea</name>
    <dbReference type="NCBI Taxonomy" id="1892477"/>
    <lineage>
        <taxon>Eukaryota</taxon>
        <taxon>Fungi</taxon>
        <taxon>Dikarya</taxon>
        <taxon>Ascomycota</taxon>
        <taxon>Pezizomycotina</taxon>
        <taxon>Sordariomycetes</taxon>
        <taxon>Sordariomycetidae</taxon>
        <taxon>Ophiostomatales</taxon>
        <taxon>Ophiostomataceae</taxon>
        <taxon>Sporothrix</taxon>
    </lineage>
</organism>
<keyword evidence="2" id="KW-1133">Transmembrane helix</keyword>
<feature type="compositionally biased region" description="Low complexity" evidence="1">
    <location>
        <begin position="444"/>
        <end position="455"/>
    </location>
</feature>
<evidence type="ECO:0000313" key="4">
    <source>
        <dbReference type="EMBL" id="CAK7264333.1"/>
    </source>
</evidence>
<feature type="compositionally biased region" description="Basic and acidic residues" evidence="1">
    <location>
        <begin position="419"/>
        <end position="428"/>
    </location>
</feature>
<proteinExistence type="predicted"/>
<keyword evidence="2" id="KW-0472">Membrane</keyword>
<feature type="chain" id="PRO_5045823751" evidence="3">
    <location>
        <begin position="25"/>
        <end position="668"/>
    </location>
</feature>
<name>A0ABP0D7Z3_9PEZI</name>
<dbReference type="Proteomes" id="UP001642502">
    <property type="component" value="Unassembled WGS sequence"/>
</dbReference>
<gene>
    <name evidence="4" type="ORF">SEPCBS119000_000939</name>
</gene>
<sequence length="668" mass="73681">MRLSIGSLKALAVMLLTSISDSSASTEAKQRDGLIGRRGASAFLNFFFHRIIRCGPRLLVYPFFLLASLFILIRYLPTDLPDSIASGTKHLWSFRPGVKGGHRSGASLHPSDNNAHDAVVGGGLRIVVFGENDVATSMLPDAGASPKQPINGTSWTRELCIEQLGCTTYLSYIPELDTPRRSLSSNALYGMFTDEVLRDSKDKNAADDFSFVSKDYPNSLETPDLYTQVNRFLGQPAPERAPKETIFVFTPGMWDVWSLAAFPDNKAQSYLMSLVFDLFMIIEMLYDAAHNTKSIAYSNYSLSPLETKAAKPTASTLASRSSSDSKLGWEDEAAQPFRVVVPLLFDPSLVPGWKLDRPSLPAQHTKSEQMRNAVRLTKIWNDHVADEMDKWIKKNTTFISPEDRARLAAEKAAASLAADTKKETRDETTTLPVTPTTQRRDGNDNGSNNDDSSGRATSPVLLRDGVVFRMADYLMDMIIDSQMQTQGLADSKGFGKLSKADRFLEVSKPCVVPESAGPLANQLQPAAEFRFESGDQEKKSKEKAEAEKKKADSKPPRRIKSKRAEKQGSEETAATEGVSSANSTLPVEAATPSSSSPAEKMLVCANPDSHLFYTSFSLGQRATEEVGRIAAAVLRANPNKRSAWEIDRRARFESDRAPASWEKYFDRR</sequence>
<keyword evidence="2" id="KW-0812">Transmembrane</keyword>
<protein>
    <submittedName>
        <fullName evidence="4">Uncharacterized protein</fullName>
    </submittedName>
</protein>
<feature type="compositionally biased region" description="Basic and acidic residues" evidence="1">
    <location>
        <begin position="530"/>
        <end position="555"/>
    </location>
</feature>
<feature type="region of interest" description="Disordered" evidence="1">
    <location>
        <begin position="530"/>
        <end position="600"/>
    </location>
</feature>
<feature type="region of interest" description="Disordered" evidence="1">
    <location>
        <begin position="416"/>
        <end position="458"/>
    </location>
</feature>
<keyword evidence="3" id="KW-0732">Signal</keyword>
<feature type="signal peptide" evidence="3">
    <location>
        <begin position="1"/>
        <end position="24"/>
    </location>
</feature>
<comment type="caution">
    <text evidence="4">The sequence shown here is derived from an EMBL/GenBank/DDBJ whole genome shotgun (WGS) entry which is preliminary data.</text>
</comment>
<evidence type="ECO:0000256" key="1">
    <source>
        <dbReference type="SAM" id="MobiDB-lite"/>
    </source>
</evidence>
<accession>A0ABP0D7Z3</accession>
<dbReference type="EMBL" id="CAWUON010000006">
    <property type="protein sequence ID" value="CAK7264333.1"/>
    <property type="molecule type" value="Genomic_DNA"/>
</dbReference>
<evidence type="ECO:0000313" key="5">
    <source>
        <dbReference type="Proteomes" id="UP001642502"/>
    </source>
</evidence>
<evidence type="ECO:0000256" key="2">
    <source>
        <dbReference type="SAM" id="Phobius"/>
    </source>
</evidence>